<dbReference type="Proteomes" id="UP001476798">
    <property type="component" value="Unassembled WGS sequence"/>
</dbReference>
<organism evidence="1 2">
    <name type="scientific">Goodea atripinnis</name>
    <dbReference type="NCBI Taxonomy" id="208336"/>
    <lineage>
        <taxon>Eukaryota</taxon>
        <taxon>Metazoa</taxon>
        <taxon>Chordata</taxon>
        <taxon>Craniata</taxon>
        <taxon>Vertebrata</taxon>
        <taxon>Euteleostomi</taxon>
        <taxon>Actinopterygii</taxon>
        <taxon>Neopterygii</taxon>
        <taxon>Teleostei</taxon>
        <taxon>Neoteleostei</taxon>
        <taxon>Acanthomorphata</taxon>
        <taxon>Ovalentaria</taxon>
        <taxon>Atherinomorphae</taxon>
        <taxon>Cyprinodontiformes</taxon>
        <taxon>Goodeidae</taxon>
        <taxon>Goodea</taxon>
    </lineage>
</organism>
<keyword evidence="2" id="KW-1185">Reference proteome</keyword>
<reference evidence="1 2" key="1">
    <citation type="submission" date="2021-06" db="EMBL/GenBank/DDBJ databases">
        <authorList>
            <person name="Palmer J.M."/>
        </authorList>
    </citation>
    <scope>NUCLEOTIDE SEQUENCE [LARGE SCALE GENOMIC DNA]</scope>
    <source>
        <strain evidence="1 2">GA_2019</strain>
        <tissue evidence="1">Muscle</tissue>
    </source>
</reference>
<evidence type="ECO:0000313" key="2">
    <source>
        <dbReference type="Proteomes" id="UP001476798"/>
    </source>
</evidence>
<sequence>MFPFHMRGNHEVPKASVLVRILFSFGKMFWCFKRWHQKHQKDDHEYDHKQNIFFKNILCKISTARKDITLGVKLYIDELNTELNIVMRLTQKGKSASSKFEASTKQINYTFRGSSFP</sequence>
<comment type="caution">
    <text evidence="1">The sequence shown here is derived from an EMBL/GenBank/DDBJ whole genome shotgun (WGS) entry which is preliminary data.</text>
</comment>
<accession>A0ABV0PCE9</accession>
<protein>
    <submittedName>
        <fullName evidence="1">Uncharacterized protein</fullName>
    </submittedName>
</protein>
<name>A0ABV0PCE9_9TELE</name>
<dbReference type="EMBL" id="JAHRIO010070411">
    <property type="protein sequence ID" value="MEQ2181142.1"/>
    <property type="molecule type" value="Genomic_DNA"/>
</dbReference>
<proteinExistence type="predicted"/>
<gene>
    <name evidence="1" type="ORF">GOODEAATRI_008389</name>
</gene>
<evidence type="ECO:0000313" key="1">
    <source>
        <dbReference type="EMBL" id="MEQ2181142.1"/>
    </source>
</evidence>